<evidence type="ECO:0000256" key="1">
    <source>
        <dbReference type="SAM" id="MobiDB-lite"/>
    </source>
</evidence>
<proteinExistence type="predicted"/>
<dbReference type="RefSeq" id="XP_059604182.1">
    <property type="nucleotide sequence ID" value="XM_059749394.1"/>
</dbReference>
<sequence>MEPAQRLQQPGYIPARRSATPVDEDANAHVSGGNTTLRTCPLWASRLVWLSCSGVATREDAAWENSTSGPVRHPEIMKDHSSSAGSSSADIAIDRAKRRILKTGLSPQAR</sequence>
<feature type="compositionally biased region" description="Low complexity" evidence="1">
    <location>
        <begin position="82"/>
        <end position="91"/>
    </location>
</feature>
<gene>
    <name evidence="2" type="ORF">An08g10890</name>
</gene>
<name>A0AAJ8BUK1_ASPNG</name>
<dbReference type="VEuPathDB" id="FungiDB:An08g10890"/>
<reference evidence="2" key="1">
    <citation type="submission" date="2025-02" db="EMBL/GenBank/DDBJ databases">
        <authorList>
            <consortium name="NCBI Genome Project"/>
        </authorList>
    </citation>
    <scope>NUCLEOTIDE SEQUENCE</scope>
</reference>
<organism evidence="2">
    <name type="scientific">Aspergillus niger</name>
    <dbReference type="NCBI Taxonomy" id="5061"/>
    <lineage>
        <taxon>Eukaryota</taxon>
        <taxon>Fungi</taxon>
        <taxon>Dikarya</taxon>
        <taxon>Ascomycota</taxon>
        <taxon>Pezizomycotina</taxon>
        <taxon>Eurotiomycetes</taxon>
        <taxon>Eurotiomycetidae</taxon>
        <taxon>Eurotiales</taxon>
        <taxon>Aspergillaceae</taxon>
        <taxon>Aspergillus</taxon>
        <taxon>Aspergillus subgen. Circumdati</taxon>
    </lineage>
</organism>
<feature type="compositionally biased region" description="Basic and acidic residues" evidence="1">
    <location>
        <begin position="72"/>
        <end position="81"/>
    </location>
</feature>
<reference evidence="2" key="2">
    <citation type="submission" date="2025-08" db="UniProtKB">
        <authorList>
            <consortium name="RefSeq"/>
        </authorList>
    </citation>
    <scope>IDENTIFICATION</scope>
</reference>
<dbReference type="AlphaFoldDB" id="A0AAJ8BUK1"/>
<feature type="region of interest" description="Disordered" evidence="1">
    <location>
        <begin position="60"/>
        <end position="92"/>
    </location>
</feature>
<dbReference type="KEGG" id="ang:An08g10890"/>
<evidence type="ECO:0000313" key="2">
    <source>
        <dbReference type="RefSeq" id="XP_059604182.1"/>
    </source>
</evidence>
<dbReference type="GeneID" id="84591831"/>
<feature type="region of interest" description="Disordered" evidence="1">
    <location>
        <begin position="1"/>
        <end position="35"/>
    </location>
</feature>
<protein>
    <submittedName>
        <fullName evidence="2">Uncharacterized protein</fullName>
    </submittedName>
</protein>
<accession>A0AAJ8BUK1</accession>